<dbReference type="EMBL" id="CP001715">
    <property type="protein sequence ID" value="ACV33573.1"/>
    <property type="molecule type" value="Genomic_DNA"/>
</dbReference>
<dbReference type="InterPro" id="IPR043128">
    <property type="entry name" value="Rev_trsase/Diguanyl_cyclase"/>
</dbReference>
<keyword evidence="1" id="KW-1133">Transmembrane helix</keyword>
<feature type="transmembrane region" description="Helical" evidence="1">
    <location>
        <begin position="91"/>
        <end position="114"/>
    </location>
</feature>
<keyword evidence="1" id="KW-0472">Membrane</keyword>
<dbReference type="PROSITE" id="PS50887">
    <property type="entry name" value="GGDEF"/>
    <property type="match status" value="1"/>
</dbReference>
<dbReference type="Pfam" id="PF00990">
    <property type="entry name" value="GGDEF"/>
    <property type="match status" value="1"/>
</dbReference>
<dbReference type="SMART" id="SM00267">
    <property type="entry name" value="GGDEF"/>
    <property type="match status" value="1"/>
</dbReference>
<evidence type="ECO:0000256" key="1">
    <source>
        <dbReference type="SAM" id="Phobius"/>
    </source>
</evidence>
<evidence type="ECO:0000313" key="3">
    <source>
        <dbReference type="EMBL" id="ACV33573.1"/>
    </source>
</evidence>
<dbReference type="PANTHER" id="PTHR46663:SF2">
    <property type="entry name" value="GGDEF DOMAIN-CONTAINING PROTEIN"/>
    <property type="match status" value="1"/>
</dbReference>
<feature type="transmembrane region" description="Helical" evidence="1">
    <location>
        <begin position="50"/>
        <end position="71"/>
    </location>
</feature>
<feature type="domain" description="GGDEF" evidence="2">
    <location>
        <begin position="253"/>
        <end position="386"/>
    </location>
</feature>
<dbReference type="FunFam" id="3.30.70.270:FF:000001">
    <property type="entry name" value="Diguanylate cyclase domain protein"/>
    <property type="match status" value="1"/>
</dbReference>
<evidence type="ECO:0000259" key="2">
    <source>
        <dbReference type="PROSITE" id="PS50887"/>
    </source>
</evidence>
<accession>C7RJK9</accession>
<dbReference type="AlphaFoldDB" id="C7RJK9"/>
<feature type="transmembrane region" description="Helical" evidence="1">
    <location>
        <begin position="144"/>
        <end position="163"/>
    </location>
</feature>
<dbReference type="NCBIfam" id="TIGR00254">
    <property type="entry name" value="GGDEF"/>
    <property type="match status" value="1"/>
</dbReference>
<dbReference type="KEGG" id="app:CAP2UW1_0215"/>
<dbReference type="GO" id="GO:0003824">
    <property type="term" value="F:catalytic activity"/>
    <property type="evidence" value="ECO:0007669"/>
    <property type="project" value="UniProtKB-ARBA"/>
</dbReference>
<organism evidence="3">
    <name type="scientific">Accumulibacter regalis</name>
    <dbReference type="NCBI Taxonomy" id="522306"/>
    <lineage>
        <taxon>Bacteria</taxon>
        <taxon>Pseudomonadati</taxon>
        <taxon>Pseudomonadota</taxon>
        <taxon>Betaproteobacteria</taxon>
        <taxon>Candidatus Accumulibacter</taxon>
    </lineage>
</organism>
<gene>
    <name evidence="3" type="ordered locus">CAP2UW1_0215</name>
</gene>
<feature type="transmembrane region" description="Helical" evidence="1">
    <location>
        <begin position="169"/>
        <end position="186"/>
    </location>
</feature>
<dbReference type="InterPro" id="IPR029787">
    <property type="entry name" value="Nucleotide_cyclase"/>
</dbReference>
<name>C7RJK9_ACCRE</name>
<dbReference type="InterPro" id="IPR052163">
    <property type="entry name" value="DGC-Regulatory_Protein"/>
</dbReference>
<dbReference type="CDD" id="cd01949">
    <property type="entry name" value="GGDEF"/>
    <property type="match status" value="1"/>
</dbReference>
<dbReference type="SUPFAM" id="SSF55073">
    <property type="entry name" value="Nucleotide cyclase"/>
    <property type="match status" value="1"/>
</dbReference>
<keyword evidence="1" id="KW-0812">Transmembrane</keyword>
<protein>
    <submittedName>
        <fullName evidence="3">Diguanylate cyclase</fullName>
    </submittedName>
</protein>
<dbReference type="PANTHER" id="PTHR46663">
    <property type="entry name" value="DIGUANYLATE CYCLASE DGCT-RELATED"/>
    <property type="match status" value="1"/>
</dbReference>
<proteinExistence type="predicted"/>
<dbReference type="Gene3D" id="3.30.70.270">
    <property type="match status" value="1"/>
</dbReference>
<reference evidence="3" key="1">
    <citation type="submission" date="2009-08" db="EMBL/GenBank/DDBJ databases">
        <authorList>
            <consortium name="US DOE Joint Genome Institute"/>
            <person name="Lucas S."/>
            <person name="Copeland A."/>
            <person name="Lapidus A."/>
            <person name="Glavina del Rio T."/>
            <person name="Dalin E."/>
            <person name="Tice H."/>
            <person name="Bruce D."/>
            <person name="Barry K."/>
            <person name="Pitluck S."/>
            <person name="Lowry S."/>
            <person name="Larimer F."/>
            <person name="Land M."/>
            <person name="Hauser L."/>
            <person name="Kyrpides N."/>
            <person name="Ivanova N."/>
            <person name="McMahon K.D."/>
            <person name="Hugenholtz P."/>
        </authorList>
    </citation>
    <scope>NUCLEOTIDE SEQUENCE</scope>
    <source>
        <strain evidence="3">UW-1</strain>
    </source>
</reference>
<feature type="transmembrane region" description="Helical" evidence="1">
    <location>
        <begin position="120"/>
        <end position="137"/>
    </location>
</feature>
<feature type="transmembrane region" description="Helical" evidence="1">
    <location>
        <begin position="21"/>
        <end position="44"/>
    </location>
</feature>
<reference evidence="3" key="2">
    <citation type="submission" date="2009-09" db="EMBL/GenBank/DDBJ databases">
        <title>Complete sequence of chromosome of Candidatus Accumulibacter phosphatis clade IIA str. UW-1.</title>
        <authorList>
            <consortium name="US DOE Joint Genome Institute"/>
            <person name="Martin H.G."/>
            <person name="Ivanova N."/>
            <person name="Kunin V."/>
            <person name="Warnecke F."/>
            <person name="Barry K."/>
            <person name="He S."/>
            <person name="Salamov A."/>
            <person name="Szeto E."/>
            <person name="Dalin E."/>
            <person name="Pangilinan J.L."/>
            <person name="Lapidus A."/>
            <person name="Lowry S."/>
            <person name="Kyrpides N.C."/>
            <person name="McMahon K.D."/>
            <person name="Hugenholtz P."/>
        </authorList>
    </citation>
    <scope>NUCLEOTIDE SEQUENCE [LARGE SCALE GENOMIC DNA]</scope>
    <source>
        <strain evidence="3">UW-1</strain>
    </source>
</reference>
<sequence>MTLPSPATSLDDNVQLARIRIFFGHASGNMASILVGAILIAVVLHSGGVSLPTLGVWGLFVCAASAGVLLVERRVKKTGVTAGNCQRLVNLRIGLGAGIALSYGIVGFLLPGTAPAQDTFLFIIVSTVVTVAALGYAVMPRYYLTLNVVSLLPLTGHFAQQYLAHADSYYLLLIAVAIMWQAIVLAKARQVSATAIGAIVLNERLQQEIEENRRTREAIRHMALHDDLTALGNRRYFEETIARTLSIASRDQGKVGLLAIDLDNFKPINDRYGHTAGDRVLKAVAARLLSSIRAADFCARMGGDEFAIIVASVHAESDVADVASKLRLALAEPFQLDAIVVRISASVGFAVYPDDGIGASALWSVADRRMYRAKASRVSEQPLAMPLHELGE</sequence>
<dbReference type="InterPro" id="IPR000160">
    <property type="entry name" value="GGDEF_dom"/>
</dbReference>
<dbReference type="eggNOG" id="COG2199">
    <property type="taxonomic scope" value="Bacteria"/>
</dbReference>
<dbReference type="OrthoDB" id="9812260at2"/>
<dbReference type="STRING" id="522306.CAP2UW1_0215"/>
<dbReference type="HOGENOM" id="CLU_688662_0_0_4"/>